<reference evidence="2 3" key="1">
    <citation type="journal article" date="2015" name="Nature">
        <title>rRNA introns, odd ribosomes, and small enigmatic genomes across a large radiation of phyla.</title>
        <authorList>
            <person name="Brown C.T."/>
            <person name="Hug L.A."/>
            <person name="Thomas B.C."/>
            <person name="Sharon I."/>
            <person name="Castelle C.J."/>
            <person name="Singh A."/>
            <person name="Wilkins M.J."/>
            <person name="Williams K.H."/>
            <person name="Banfield J.F."/>
        </authorList>
    </citation>
    <scope>NUCLEOTIDE SEQUENCE [LARGE SCALE GENOMIC DNA]</scope>
</reference>
<dbReference type="AlphaFoldDB" id="A0A0G1L7F6"/>
<name>A0A0G1L7F6_9BACT</name>
<proteinExistence type="predicted"/>
<keyword evidence="1" id="KW-0175">Coiled coil</keyword>
<gene>
    <name evidence="2" type="ORF">UW92_C0008G0011</name>
</gene>
<dbReference type="Proteomes" id="UP000033966">
    <property type="component" value="Unassembled WGS sequence"/>
</dbReference>
<evidence type="ECO:0000313" key="2">
    <source>
        <dbReference type="EMBL" id="KKT91840.1"/>
    </source>
</evidence>
<feature type="coiled-coil region" evidence="1">
    <location>
        <begin position="49"/>
        <end position="76"/>
    </location>
</feature>
<evidence type="ECO:0000313" key="3">
    <source>
        <dbReference type="Proteomes" id="UP000033966"/>
    </source>
</evidence>
<organism evidence="2 3">
    <name type="scientific">Candidatus Jorgensenbacteria bacterium GW2011_GWA2_45_13</name>
    <dbReference type="NCBI Taxonomy" id="1618662"/>
    <lineage>
        <taxon>Bacteria</taxon>
        <taxon>Candidatus Joergenseniibacteriota</taxon>
    </lineage>
</organism>
<comment type="caution">
    <text evidence="2">The sequence shown here is derived from an EMBL/GenBank/DDBJ whole genome shotgun (WGS) entry which is preliminary data.</text>
</comment>
<sequence length="168" mass="20023">MEFEKPEYRRPEPNELSNEYFEETKSEFEAFFDALQESIKRLDLNMIKKENIEEELKKVATLAENLKREARGLESDSGKKILERSKELLVFFSIVESMWYRVFETLREVSDMNFEGPEEGVQATKEEARAFGELNKKLQEKYEQSFFEIEYYVERLEKLQKETIVSGT</sequence>
<evidence type="ECO:0000256" key="1">
    <source>
        <dbReference type="SAM" id="Coils"/>
    </source>
</evidence>
<protein>
    <submittedName>
        <fullName evidence="2">Uncharacterized protein</fullName>
    </submittedName>
</protein>
<accession>A0A0G1L7F6</accession>
<dbReference type="EMBL" id="LCKF01000008">
    <property type="protein sequence ID" value="KKT91840.1"/>
    <property type="molecule type" value="Genomic_DNA"/>
</dbReference>